<dbReference type="EMBL" id="AYLO01000020">
    <property type="protein sequence ID" value="ESS73459.1"/>
    <property type="molecule type" value="Genomic_DNA"/>
</dbReference>
<sequence length="145" mass="16658">MTAYRFDDRNIQWHKLGDFEHFVYSILDIDRENNIADVIFKFEPHQPIVLHRHKVLNKTLVIQGEHRLYEPNGDLKEVRPVGSYTSSPANPDPHRECGGDEGAVVFFSIRGNSNEGMLYELLDDQQNLIGAITMQDLIALHEADK</sequence>
<dbReference type="AlphaFoldDB" id="V5C050"/>
<gene>
    <name evidence="1" type="ORF">MGMO_20c00140</name>
</gene>
<proteinExistence type="predicted"/>
<keyword evidence="2" id="KW-1185">Reference proteome</keyword>
<dbReference type="Proteomes" id="UP000017842">
    <property type="component" value="Unassembled WGS sequence"/>
</dbReference>
<dbReference type="InterPro" id="IPR014710">
    <property type="entry name" value="RmlC-like_jellyroll"/>
</dbReference>
<dbReference type="STRING" id="1116472.MGMO_20c00140"/>
<dbReference type="Gene3D" id="2.60.120.10">
    <property type="entry name" value="Jelly Rolls"/>
    <property type="match status" value="1"/>
</dbReference>
<evidence type="ECO:0008006" key="3">
    <source>
        <dbReference type="Google" id="ProtNLM"/>
    </source>
</evidence>
<dbReference type="RefSeq" id="WP_023493571.1">
    <property type="nucleotide sequence ID" value="NZ_AYLO01000020.1"/>
</dbReference>
<protein>
    <recommendedName>
        <fullName evidence="3">ChrR-like cupin domain-containing protein</fullName>
    </recommendedName>
</protein>
<name>V5C050_9GAMM</name>
<accession>V5C050</accession>
<evidence type="ECO:0000313" key="1">
    <source>
        <dbReference type="EMBL" id="ESS73459.1"/>
    </source>
</evidence>
<dbReference type="SUPFAM" id="SSF51182">
    <property type="entry name" value="RmlC-like cupins"/>
    <property type="match status" value="1"/>
</dbReference>
<organism evidence="1 2">
    <name type="scientific">Methyloglobulus morosus KoM1</name>
    <dbReference type="NCBI Taxonomy" id="1116472"/>
    <lineage>
        <taxon>Bacteria</taxon>
        <taxon>Pseudomonadati</taxon>
        <taxon>Pseudomonadota</taxon>
        <taxon>Gammaproteobacteria</taxon>
        <taxon>Methylococcales</taxon>
        <taxon>Methylococcaceae</taxon>
        <taxon>Methyloglobulus</taxon>
    </lineage>
</organism>
<comment type="caution">
    <text evidence="1">The sequence shown here is derived from an EMBL/GenBank/DDBJ whole genome shotgun (WGS) entry which is preliminary data.</text>
</comment>
<reference evidence="1 2" key="1">
    <citation type="journal article" date="2013" name="Genome Announc.">
        <title>Draft Genome Sequence of the Methanotrophic Gammaproteobacterium Methyloglobulus morosus DSM 22980 Strain KoM1.</title>
        <authorList>
            <person name="Poehlein A."/>
            <person name="Deutzmann J.S."/>
            <person name="Daniel R."/>
            <person name="Simeonova D.D."/>
        </authorList>
    </citation>
    <scope>NUCLEOTIDE SEQUENCE [LARGE SCALE GENOMIC DNA]</scope>
    <source>
        <strain evidence="1 2">KoM1</strain>
    </source>
</reference>
<dbReference type="OrthoDB" id="7843074at2"/>
<dbReference type="eggNOG" id="COG1917">
    <property type="taxonomic scope" value="Bacteria"/>
</dbReference>
<dbReference type="PATRIC" id="fig|1116472.3.peg.682"/>
<dbReference type="InterPro" id="IPR011051">
    <property type="entry name" value="RmlC_Cupin_sf"/>
</dbReference>
<evidence type="ECO:0000313" key="2">
    <source>
        <dbReference type="Proteomes" id="UP000017842"/>
    </source>
</evidence>